<name>A0A1M3TWA9_ASPLC</name>
<evidence type="ECO:0000256" key="2">
    <source>
        <dbReference type="SAM" id="Coils"/>
    </source>
</evidence>
<evidence type="ECO:0000313" key="5">
    <source>
        <dbReference type="Proteomes" id="UP000184063"/>
    </source>
</evidence>
<dbReference type="OrthoDB" id="360327at2759"/>
<dbReference type="PANTHER" id="PTHR12111:SF2">
    <property type="entry name" value="SPLICING FACTOR YJU2B-RELATED"/>
    <property type="match status" value="1"/>
</dbReference>
<reference evidence="5" key="1">
    <citation type="journal article" date="2017" name="Genome Biol.">
        <title>Comparative genomics reveals high biological diversity and specific adaptations in the industrially and medically important fungal genus Aspergillus.</title>
        <authorList>
            <person name="de Vries R.P."/>
            <person name="Riley R."/>
            <person name="Wiebenga A."/>
            <person name="Aguilar-Osorio G."/>
            <person name="Amillis S."/>
            <person name="Uchima C.A."/>
            <person name="Anderluh G."/>
            <person name="Asadollahi M."/>
            <person name="Askin M."/>
            <person name="Barry K."/>
            <person name="Battaglia E."/>
            <person name="Bayram O."/>
            <person name="Benocci T."/>
            <person name="Braus-Stromeyer S.A."/>
            <person name="Caldana C."/>
            <person name="Canovas D."/>
            <person name="Cerqueira G.C."/>
            <person name="Chen F."/>
            <person name="Chen W."/>
            <person name="Choi C."/>
            <person name="Clum A."/>
            <person name="Dos Santos R.A."/>
            <person name="Damasio A.R."/>
            <person name="Diallinas G."/>
            <person name="Emri T."/>
            <person name="Fekete E."/>
            <person name="Flipphi M."/>
            <person name="Freyberg S."/>
            <person name="Gallo A."/>
            <person name="Gournas C."/>
            <person name="Habgood R."/>
            <person name="Hainaut M."/>
            <person name="Harispe M.L."/>
            <person name="Henrissat B."/>
            <person name="Hilden K.S."/>
            <person name="Hope R."/>
            <person name="Hossain A."/>
            <person name="Karabika E."/>
            <person name="Karaffa L."/>
            <person name="Karanyi Z."/>
            <person name="Krasevec N."/>
            <person name="Kuo A."/>
            <person name="Kusch H."/>
            <person name="LaButti K."/>
            <person name="Lagendijk E.L."/>
            <person name="Lapidus A."/>
            <person name="Levasseur A."/>
            <person name="Lindquist E."/>
            <person name="Lipzen A."/>
            <person name="Logrieco A.F."/>
            <person name="MacCabe A."/>
            <person name="Maekelae M.R."/>
            <person name="Malavazi I."/>
            <person name="Melin P."/>
            <person name="Meyer V."/>
            <person name="Mielnichuk N."/>
            <person name="Miskei M."/>
            <person name="Molnar A.P."/>
            <person name="Mule G."/>
            <person name="Ngan C.Y."/>
            <person name="Orejas M."/>
            <person name="Orosz E."/>
            <person name="Ouedraogo J.P."/>
            <person name="Overkamp K.M."/>
            <person name="Park H.-S."/>
            <person name="Perrone G."/>
            <person name="Piumi F."/>
            <person name="Punt P.J."/>
            <person name="Ram A.F."/>
            <person name="Ramon A."/>
            <person name="Rauscher S."/>
            <person name="Record E."/>
            <person name="Riano-Pachon D.M."/>
            <person name="Robert V."/>
            <person name="Roehrig J."/>
            <person name="Ruller R."/>
            <person name="Salamov A."/>
            <person name="Salih N.S."/>
            <person name="Samson R.A."/>
            <person name="Sandor E."/>
            <person name="Sanguinetti M."/>
            <person name="Schuetze T."/>
            <person name="Sepcic K."/>
            <person name="Shelest E."/>
            <person name="Sherlock G."/>
            <person name="Sophianopoulou V."/>
            <person name="Squina F.M."/>
            <person name="Sun H."/>
            <person name="Susca A."/>
            <person name="Todd R.B."/>
            <person name="Tsang A."/>
            <person name="Unkles S.E."/>
            <person name="van de Wiele N."/>
            <person name="van Rossen-Uffink D."/>
            <person name="Oliveira J.V."/>
            <person name="Vesth T.C."/>
            <person name="Visser J."/>
            <person name="Yu J.-H."/>
            <person name="Zhou M."/>
            <person name="Andersen M.R."/>
            <person name="Archer D.B."/>
            <person name="Baker S.E."/>
            <person name="Benoit I."/>
            <person name="Brakhage A.A."/>
            <person name="Braus G.H."/>
            <person name="Fischer R."/>
            <person name="Frisvad J.C."/>
            <person name="Goldman G.H."/>
            <person name="Houbraken J."/>
            <person name="Oakley B."/>
            <person name="Pocsi I."/>
            <person name="Scazzocchio C."/>
            <person name="Seiboth B."/>
            <person name="vanKuyk P.A."/>
            <person name="Wortman J."/>
            <person name="Dyer P.S."/>
            <person name="Grigoriev I.V."/>
        </authorList>
    </citation>
    <scope>NUCLEOTIDE SEQUENCE [LARGE SCALE GENOMIC DNA]</scope>
    <source>
        <strain evidence="5">CBS 106.47</strain>
    </source>
</reference>
<evidence type="ECO:0008006" key="6">
    <source>
        <dbReference type="Google" id="ProtNLM"/>
    </source>
</evidence>
<dbReference type="GO" id="GO:0071014">
    <property type="term" value="C:post-mRNA release spliceosomal complex"/>
    <property type="evidence" value="ECO:0007669"/>
    <property type="project" value="TreeGrafter"/>
</dbReference>
<sequence>MTLKPPQFMHIDNAADSSAQNHLGTRQRHRMRIASHQPYRHVQSPKPPPSRWLAEQHLYTLNTTTCGITHTHQPTMQGFNMGRYVPPDLEGLTTGNKLHNKHPLGSRARNLQSTGALTVRFEMPFAIWCTTCQPHETIIGQGVRFNAEKKKIGNYYSTPVYSFRMKHGACGGWIEIHTDPKNTEYVVISGARRRDYGVDEEGRKVGEIVTGVDSKGKMDALERLEGKVVDKKRGDEERDRILELQERQKRDWEDPYEKSRRIRKVFRAERKGLERKEEEREKLKDKLSLGIEVVDEIESDRIRAGLVDFGEGAVDGRRARMKPLFGEEEVRAGGGKKEGKRMKAKEVLEDRKAAFRSELRGNTRAAVDPFLSGDSDAWRPEVKRRKVVSGSKSGDGKESAENGSEMEKSSGEVGETPRPSLALVSYASDSE</sequence>
<dbReference type="PANTHER" id="PTHR12111">
    <property type="entry name" value="SPLICING FACTOR YJU2"/>
    <property type="match status" value="1"/>
</dbReference>
<feature type="coiled-coil region" evidence="2">
    <location>
        <begin position="266"/>
        <end position="293"/>
    </location>
</feature>
<dbReference type="GO" id="GO:0000398">
    <property type="term" value="P:mRNA splicing, via spliceosome"/>
    <property type="evidence" value="ECO:0007669"/>
    <property type="project" value="InterPro"/>
</dbReference>
<comment type="similarity">
    <text evidence="1">Belongs to the CWC16 family.</text>
</comment>
<accession>A0A1M3TWA9</accession>
<protein>
    <recommendedName>
        <fullName evidence="6">DUF572 domain-containing protein</fullName>
    </recommendedName>
</protein>
<proteinExistence type="inferred from homology"/>
<dbReference type="AlphaFoldDB" id="A0A1M3TWA9"/>
<dbReference type="Pfam" id="PF04502">
    <property type="entry name" value="Saf4_Yju2"/>
    <property type="match status" value="1"/>
</dbReference>
<feature type="region of interest" description="Disordered" evidence="3">
    <location>
        <begin position="382"/>
        <end position="431"/>
    </location>
</feature>
<dbReference type="EMBL" id="KV878237">
    <property type="protein sequence ID" value="OJZ91005.1"/>
    <property type="molecule type" value="Genomic_DNA"/>
</dbReference>
<dbReference type="InterPro" id="IPR007590">
    <property type="entry name" value="Saf4/Yju2"/>
</dbReference>
<feature type="compositionally biased region" description="Basic and acidic residues" evidence="3">
    <location>
        <begin position="394"/>
        <end position="410"/>
    </location>
</feature>
<organism evidence="4 5">
    <name type="scientific">Aspergillus luchuensis (strain CBS 106.47)</name>
    <dbReference type="NCBI Taxonomy" id="1137211"/>
    <lineage>
        <taxon>Eukaryota</taxon>
        <taxon>Fungi</taxon>
        <taxon>Dikarya</taxon>
        <taxon>Ascomycota</taxon>
        <taxon>Pezizomycotina</taxon>
        <taxon>Eurotiomycetes</taxon>
        <taxon>Eurotiomycetidae</taxon>
        <taxon>Eurotiales</taxon>
        <taxon>Aspergillaceae</taxon>
        <taxon>Aspergillus</taxon>
        <taxon>Aspergillus subgen. Circumdati</taxon>
    </lineage>
</organism>
<gene>
    <name evidence="4" type="ORF">ASPFODRAFT_203474</name>
</gene>
<evidence type="ECO:0000313" key="4">
    <source>
        <dbReference type="EMBL" id="OJZ91005.1"/>
    </source>
</evidence>
<keyword evidence="2" id="KW-0175">Coiled coil</keyword>
<evidence type="ECO:0000256" key="1">
    <source>
        <dbReference type="ARBA" id="ARBA00005595"/>
    </source>
</evidence>
<evidence type="ECO:0000256" key="3">
    <source>
        <dbReference type="SAM" id="MobiDB-lite"/>
    </source>
</evidence>
<dbReference type="GO" id="GO:0005684">
    <property type="term" value="C:U2-type spliceosomal complex"/>
    <property type="evidence" value="ECO:0007669"/>
    <property type="project" value="TreeGrafter"/>
</dbReference>
<dbReference type="Proteomes" id="UP000184063">
    <property type="component" value="Unassembled WGS sequence"/>
</dbReference>
<dbReference type="VEuPathDB" id="FungiDB:ASPFODRAFT_203474"/>